<feature type="signal peptide" evidence="1">
    <location>
        <begin position="1"/>
        <end position="26"/>
    </location>
</feature>
<protein>
    <recommendedName>
        <fullName evidence="4">Lipoprotein</fullName>
    </recommendedName>
</protein>
<proteinExistence type="predicted"/>
<organism evidence="2 3">
    <name type="scientific">Geomonas silvestris</name>
    <dbReference type="NCBI Taxonomy" id="2740184"/>
    <lineage>
        <taxon>Bacteria</taxon>
        <taxon>Pseudomonadati</taxon>
        <taxon>Thermodesulfobacteriota</taxon>
        <taxon>Desulfuromonadia</taxon>
        <taxon>Geobacterales</taxon>
        <taxon>Geobacteraceae</taxon>
        <taxon>Geomonas</taxon>
    </lineage>
</organism>
<name>A0A6V8MD62_9BACT</name>
<reference evidence="3" key="1">
    <citation type="submission" date="2020-06" db="EMBL/GenBank/DDBJ databases">
        <title>Draft genomic sequence of Geomonas sp. Red330.</title>
        <authorList>
            <person name="Itoh H."/>
            <person name="Zhenxing X."/>
            <person name="Ushijima N."/>
            <person name="Masuda Y."/>
            <person name="Shiratori Y."/>
            <person name="Senoo K."/>
        </authorList>
    </citation>
    <scope>NUCLEOTIDE SEQUENCE [LARGE SCALE GENOMIC DNA]</scope>
    <source>
        <strain evidence="3">Red330</strain>
    </source>
</reference>
<evidence type="ECO:0000256" key="1">
    <source>
        <dbReference type="SAM" id="SignalP"/>
    </source>
</evidence>
<dbReference type="RefSeq" id="WP_183352759.1">
    <property type="nucleotide sequence ID" value="NZ_BLXX01000001.1"/>
</dbReference>
<evidence type="ECO:0000313" key="2">
    <source>
        <dbReference type="EMBL" id="GFO57902.1"/>
    </source>
</evidence>
<evidence type="ECO:0000313" key="3">
    <source>
        <dbReference type="Proteomes" id="UP000556026"/>
    </source>
</evidence>
<dbReference type="EMBL" id="BLXX01000001">
    <property type="protein sequence ID" value="GFO57902.1"/>
    <property type="molecule type" value="Genomic_DNA"/>
</dbReference>
<dbReference type="Proteomes" id="UP000556026">
    <property type="component" value="Unassembled WGS sequence"/>
</dbReference>
<keyword evidence="3" id="KW-1185">Reference proteome</keyword>
<accession>A0A6V8MD62</accession>
<dbReference type="AlphaFoldDB" id="A0A6V8MD62"/>
<comment type="caution">
    <text evidence="2">The sequence shown here is derived from an EMBL/GenBank/DDBJ whole genome shotgun (WGS) entry which is preliminary data.</text>
</comment>
<gene>
    <name evidence="2" type="ORF">GMST_02270</name>
</gene>
<feature type="chain" id="PRO_5028228842" description="Lipoprotein" evidence="1">
    <location>
        <begin position="27"/>
        <end position="95"/>
    </location>
</feature>
<sequence length="95" mass="9794">MPNCTIWNLIRVAVLSAVFSAGYLCGSVTPQNAEAQLGEIGSDVMKRASESGGTVGTVAKLGGAITDMEKHLSAMQKNLDTLKSVRSALGGGVKK</sequence>
<keyword evidence="1" id="KW-0732">Signal</keyword>
<evidence type="ECO:0008006" key="4">
    <source>
        <dbReference type="Google" id="ProtNLM"/>
    </source>
</evidence>